<feature type="domain" description="RmlD-like substrate binding" evidence="3">
    <location>
        <begin position="3"/>
        <end position="278"/>
    </location>
</feature>
<comment type="function">
    <text evidence="2">Catalyzes the reduction of dTDP-6-deoxy-L-lyxo-4-hexulose to yield dTDP-L-rhamnose.</text>
</comment>
<gene>
    <name evidence="4" type="ORF">BCM02_112272</name>
</gene>
<dbReference type="FunFam" id="3.40.50.720:FF:000159">
    <property type="entry name" value="dTDP-4-dehydrorhamnose reductase"/>
    <property type="match status" value="1"/>
</dbReference>
<keyword evidence="5" id="KW-1185">Reference proteome</keyword>
<dbReference type="InterPro" id="IPR036291">
    <property type="entry name" value="NAD(P)-bd_dom_sf"/>
</dbReference>
<organism evidence="4 5">
    <name type="scientific">Paenibacillus methanolicus</name>
    <dbReference type="NCBI Taxonomy" id="582686"/>
    <lineage>
        <taxon>Bacteria</taxon>
        <taxon>Bacillati</taxon>
        <taxon>Bacillota</taxon>
        <taxon>Bacilli</taxon>
        <taxon>Bacillales</taxon>
        <taxon>Paenibacillaceae</taxon>
        <taxon>Paenibacillus</taxon>
    </lineage>
</organism>
<evidence type="ECO:0000259" key="3">
    <source>
        <dbReference type="Pfam" id="PF04321"/>
    </source>
</evidence>
<dbReference type="Pfam" id="PF04321">
    <property type="entry name" value="RmlD_sub_bind"/>
    <property type="match status" value="1"/>
</dbReference>
<dbReference type="UniPathway" id="UPA00124"/>
<keyword evidence="2" id="KW-0560">Oxidoreductase</keyword>
<dbReference type="PANTHER" id="PTHR10491">
    <property type="entry name" value="DTDP-4-DEHYDRORHAMNOSE REDUCTASE"/>
    <property type="match status" value="1"/>
</dbReference>
<dbReference type="Proteomes" id="UP000323257">
    <property type="component" value="Unassembled WGS sequence"/>
</dbReference>
<dbReference type="GO" id="GO:0008831">
    <property type="term" value="F:dTDP-4-dehydrorhamnose reductase activity"/>
    <property type="evidence" value="ECO:0007669"/>
    <property type="project" value="UniProtKB-EC"/>
</dbReference>
<dbReference type="Gene3D" id="3.90.25.10">
    <property type="entry name" value="UDP-galactose 4-epimerase, domain 1"/>
    <property type="match status" value="1"/>
</dbReference>
<dbReference type="RefSeq" id="WP_342791374.1">
    <property type="nucleotide sequence ID" value="NZ_VNHS01000012.1"/>
</dbReference>
<evidence type="ECO:0000313" key="5">
    <source>
        <dbReference type="Proteomes" id="UP000323257"/>
    </source>
</evidence>
<dbReference type="InterPro" id="IPR029903">
    <property type="entry name" value="RmlD-like-bd"/>
</dbReference>
<dbReference type="Gene3D" id="3.40.50.720">
    <property type="entry name" value="NAD(P)-binding Rossmann-like Domain"/>
    <property type="match status" value="1"/>
</dbReference>
<accession>A0A5S5BSY6</accession>
<protein>
    <recommendedName>
        <fullName evidence="2">dTDP-4-dehydrorhamnose reductase</fullName>
        <ecNumber evidence="2">1.1.1.133</ecNumber>
    </recommendedName>
</protein>
<dbReference type="GO" id="GO:0019305">
    <property type="term" value="P:dTDP-rhamnose biosynthetic process"/>
    <property type="evidence" value="ECO:0007669"/>
    <property type="project" value="UniProtKB-UniPathway"/>
</dbReference>
<evidence type="ECO:0000256" key="2">
    <source>
        <dbReference type="RuleBase" id="RU364082"/>
    </source>
</evidence>
<reference evidence="4 5" key="1">
    <citation type="submission" date="2019-07" db="EMBL/GenBank/DDBJ databases">
        <title>Genomic Encyclopedia of Type Strains, Phase III (KMG-III): the genomes of soil and plant-associated and newly described type strains.</title>
        <authorList>
            <person name="Whitman W."/>
        </authorList>
    </citation>
    <scope>NUCLEOTIDE SEQUENCE [LARGE SCALE GENOMIC DNA]</scope>
    <source>
        <strain evidence="4 5">BL24</strain>
    </source>
</reference>
<dbReference type="AlphaFoldDB" id="A0A5S5BSY6"/>
<keyword evidence="2" id="KW-0521">NADP</keyword>
<proteinExistence type="inferred from homology"/>
<evidence type="ECO:0000313" key="4">
    <source>
        <dbReference type="EMBL" id="TYP70291.1"/>
    </source>
</evidence>
<name>A0A5S5BSY6_9BACL</name>
<comment type="caution">
    <text evidence="4">The sequence shown here is derived from an EMBL/GenBank/DDBJ whole genome shotgun (WGS) entry which is preliminary data.</text>
</comment>
<dbReference type="EC" id="1.1.1.133" evidence="2"/>
<dbReference type="NCBIfam" id="TIGR01214">
    <property type="entry name" value="rmlD"/>
    <property type="match status" value="1"/>
</dbReference>
<dbReference type="SUPFAM" id="SSF51735">
    <property type="entry name" value="NAD(P)-binding Rossmann-fold domains"/>
    <property type="match status" value="1"/>
</dbReference>
<dbReference type="PANTHER" id="PTHR10491:SF4">
    <property type="entry name" value="METHIONINE ADENOSYLTRANSFERASE 2 SUBUNIT BETA"/>
    <property type="match status" value="1"/>
</dbReference>
<comment type="pathway">
    <text evidence="2">Carbohydrate biosynthesis; dTDP-L-rhamnose biosynthesis.</text>
</comment>
<evidence type="ECO:0000256" key="1">
    <source>
        <dbReference type="ARBA" id="ARBA00010944"/>
    </source>
</evidence>
<comment type="similarity">
    <text evidence="1 2">Belongs to the dTDP-4-dehydrorhamnose reductase family.</text>
</comment>
<dbReference type="CDD" id="cd05254">
    <property type="entry name" value="dTDP_HR_like_SDR_e"/>
    <property type="match status" value="1"/>
</dbReference>
<sequence length="286" mass="32346">MAKVAVTGANGQLGRELCRHFAEQGYQVVGYGKEKLDVTDRDHTIELMALERFDIVVHAGAYTKVDLAEDEREQSFLINASGTRNVAEAAEMIGAKLVYISTDYVFDGTAVSPREAEAPTNPINVYGASKLAGEQFVRELHTKYFIVRTAWVFGPFGQNFVTTMLKLAAERESIAVVNDQIGCPTYTVDLSRQIERLMNSECYGMYHVTNTGFCSWYEFARRIFELADIKIELKAINSSELLRKAKRPSCSILSNRSLLENGFQPLRPWEEALEEFVRMEMERLAR</sequence>
<dbReference type="GO" id="GO:0005829">
    <property type="term" value="C:cytosol"/>
    <property type="evidence" value="ECO:0007669"/>
    <property type="project" value="TreeGrafter"/>
</dbReference>
<dbReference type="InterPro" id="IPR005913">
    <property type="entry name" value="dTDP_dehydrorham_reduct"/>
</dbReference>
<dbReference type="EMBL" id="VNHS01000012">
    <property type="protein sequence ID" value="TYP70291.1"/>
    <property type="molecule type" value="Genomic_DNA"/>
</dbReference>